<dbReference type="PANTHER" id="PTHR10429:SF0">
    <property type="entry name" value="DNA-3-METHYLADENINE GLYCOSYLASE"/>
    <property type="match status" value="1"/>
</dbReference>
<dbReference type="InterPro" id="IPR003180">
    <property type="entry name" value="MPG"/>
</dbReference>
<name>A0A0F3RVK6_9LACO</name>
<dbReference type="Proteomes" id="UP000033491">
    <property type="component" value="Unassembled WGS sequence"/>
</dbReference>
<evidence type="ECO:0000256" key="3">
    <source>
        <dbReference type="ARBA" id="ARBA00022801"/>
    </source>
</evidence>
<dbReference type="Gene3D" id="3.10.300.10">
    <property type="entry name" value="Methylpurine-DNA glycosylase (MPG)"/>
    <property type="match status" value="1"/>
</dbReference>
<dbReference type="Pfam" id="PF02245">
    <property type="entry name" value="Pur_DNA_glyco"/>
    <property type="match status" value="1"/>
</dbReference>
<sequence length="214" mass="23251">MTTALGAFYTGRPTEEITRDLLGHELIYTTPAGTMSGWIVEAEAYLGEQDTAAHAFNGRHTAANAALYDAPGTIYIYVLRGYYMLDVATQAAGTPQGILIRGIEPHQGLDLMRQHRDKGVPEITNGPGKLTAALGLQSKALNRTMLGAQNLTITPTATRQPRQVVATARVGVSDGSWHDRPLRYVVAGNPYVSASRKRDWDRVNHGWVAPAKID</sequence>
<protein>
    <recommendedName>
        <fullName evidence="5">Putative 3-methyladenine DNA glycosylase</fullName>
        <ecNumber evidence="5">3.2.2.-</ecNumber>
    </recommendedName>
</protein>
<evidence type="ECO:0000256" key="5">
    <source>
        <dbReference type="HAMAP-Rule" id="MF_00527"/>
    </source>
</evidence>
<dbReference type="PANTHER" id="PTHR10429">
    <property type="entry name" value="DNA-3-METHYLADENINE GLYCOSYLASE"/>
    <property type="match status" value="1"/>
</dbReference>
<dbReference type="NCBIfam" id="TIGR00567">
    <property type="entry name" value="3mg"/>
    <property type="match status" value="1"/>
</dbReference>
<organism evidence="6 7">
    <name type="scientific">Levilactobacillus spicheri</name>
    <dbReference type="NCBI Taxonomy" id="216463"/>
    <lineage>
        <taxon>Bacteria</taxon>
        <taxon>Bacillati</taxon>
        <taxon>Bacillota</taxon>
        <taxon>Bacilli</taxon>
        <taxon>Lactobacillales</taxon>
        <taxon>Lactobacillaceae</taxon>
        <taxon>Levilactobacillus</taxon>
    </lineage>
</organism>
<dbReference type="InterPro" id="IPR011034">
    <property type="entry name" value="Formyl_transferase-like_C_sf"/>
</dbReference>
<comment type="similarity">
    <text evidence="1 5">Belongs to the DNA glycosylase MPG family.</text>
</comment>
<evidence type="ECO:0000313" key="7">
    <source>
        <dbReference type="Proteomes" id="UP000033491"/>
    </source>
</evidence>
<dbReference type="OrthoDB" id="9794313at2"/>
<proteinExistence type="inferred from homology"/>
<dbReference type="CDD" id="cd00540">
    <property type="entry name" value="AAG"/>
    <property type="match status" value="1"/>
</dbReference>
<dbReference type="EC" id="3.2.2.-" evidence="5"/>
<dbReference type="STRING" id="216463.VC81_00170"/>
<comment type="caution">
    <text evidence="6">The sequence shown here is derived from an EMBL/GenBank/DDBJ whole genome shotgun (WGS) entry which is preliminary data.</text>
</comment>
<evidence type="ECO:0000256" key="2">
    <source>
        <dbReference type="ARBA" id="ARBA00022763"/>
    </source>
</evidence>
<dbReference type="RefSeq" id="WP_045806130.1">
    <property type="nucleotide sequence ID" value="NZ_JZCR01000002.1"/>
</dbReference>
<dbReference type="InterPro" id="IPR036995">
    <property type="entry name" value="MPG_sf"/>
</dbReference>
<dbReference type="AlphaFoldDB" id="A0A0F3RVK6"/>
<evidence type="ECO:0000256" key="1">
    <source>
        <dbReference type="ARBA" id="ARBA00009232"/>
    </source>
</evidence>
<evidence type="ECO:0000313" key="6">
    <source>
        <dbReference type="EMBL" id="KJW13930.1"/>
    </source>
</evidence>
<keyword evidence="2 5" id="KW-0227">DNA damage</keyword>
<dbReference type="GO" id="GO:0006284">
    <property type="term" value="P:base-excision repair"/>
    <property type="evidence" value="ECO:0007669"/>
    <property type="project" value="InterPro"/>
</dbReference>
<keyword evidence="4 5" id="KW-0234">DNA repair</keyword>
<dbReference type="GO" id="GO:0003677">
    <property type="term" value="F:DNA binding"/>
    <property type="evidence" value="ECO:0007669"/>
    <property type="project" value="InterPro"/>
</dbReference>
<evidence type="ECO:0000256" key="4">
    <source>
        <dbReference type="ARBA" id="ARBA00023204"/>
    </source>
</evidence>
<dbReference type="GO" id="GO:0003905">
    <property type="term" value="F:alkylbase DNA N-glycosylase activity"/>
    <property type="evidence" value="ECO:0007669"/>
    <property type="project" value="InterPro"/>
</dbReference>
<dbReference type="EMBL" id="JZCR01000002">
    <property type="protein sequence ID" value="KJW13930.1"/>
    <property type="molecule type" value="Genomic_DNA"/>
</dbReference>
<keyword evidence="3 5" id="KW-0378">Hydrolase</keyword>
<dbReference type="PATRIC" id="fig|216463.3.peg.1013"/>
<gene>
    <name evidence="6" type="ORF">VC81_00170</name>
</gene>
<reference evidence="6 7" key="1">
    <citation type="submission" date="2015-03" db="EMBL/GenBank/DDBJ databases">
        <authorList>
            <person name="Zheng J."/>
            <person name="Ganezle M."/>
        </authorList>
    </citation>
    <scope>NUCLEOTIDE SEQUENCE [LARGE SCALE GENOMIC DNA]</scope>
    <source>
        <strain evidence="6 7">LP38</strain>
    </source>
</reference>
<dbReference type="SUPFAM" id="SSF50486">
    <property type="entry name" value="FMT C-terminal domain-like"/>
    <property type="match status" value="1"/>
</dbReference>
<dbReference type="FunFam" id="3.10.300.10:FF:000001">
    <property type="entry name" value="Putative 3-methyladenine DNA glycosylase"/>
    <property type="match status" value="1"/>
</dbReference>
<dbReference type="HAMAP" id="MF_00527">
    <property type="entry name" value="3MGH"/>
    <property type="match status" value="1"/>
</dbReference>
<accession>A0A0F3RVK6</accession>